<dbReference type="Proteomes" id="UP000175989">
    <property type="component" value="Unassembled WGS sequence"/>
</dbReference>
<proteinExistence type="predicted"/>
<evidence type="ECO:0000256" key="1">
    <source>
        <dbReference type="SAM" id="Phobius"/>
    </source>
</evidence>
<feature type="transmembrane region" description="Helical" evidence="1">
    <location>
        <begin position="69"/>
        <end position="89"/>
    </location>
</feature>
<organism evidence="2 3">
    <name type="scientific">Duganella phyllosphaerae</name>
    <dbReference type="NCBI Taxonomy" id="762836"/>
    <lineage>
        <taxon>Bacteria</taxon>
        <taxon>Pseudomonadati</taxon>
        <taxon>Pseudomonadota</taxon>
        <taxon>Betaproteobacteria</taxon>
        <taxon>Burkholderiales</taxon>
        <taxon>Oxalobacteraceae</taxon>
        <taxon>Telluria group</taxon>
        <taxon>Duganella</taxon>
    </lineage>
</organism>
<keyword evidence="3" id="KW-1185">Reference proteome</keyword>
<feature type="transmembrane region" description="Helical" evidence="1">
    <location>
        <begin position="6"/>
        <end position="25"/>
    </location>
</feature>
<keyword evidence="1" id="KW-1133">Transmembrane helix</keyword>
<dbReference type="OrthoDB" id="8779110at2"/>
<name>A0A1E7WIM7_9BURK</name>
<keyword evidence="1" id="KW-0472">Membrane</keyword>
<dbReference type="EMBL" id="LROM01000091">
    <property type="protein sequence ID" value="OEZ98483.1"/>
    <property type="molecule type" value="Genomic_DNA"/>
</dbReference>
<dbReference type="AlphaFoldDB" id="A0A1E7WIM7"/>
<reference evidence="3" key="1">
    <citation type="journal article" date="2016" name="Front. Microbiol.">
        <title>Molecular Keys to the Janthinobacterium and Duganella spp. Interaction with the Plant Pathogen Fusarium graminearum.</title>
        <authorList>
            <person name="Haack F.S."/>
            <person name="Poehlein A."/>
            <person name="Kroger C."/>
            <person name="Voigt C.A."/>
            <person name="Piepenbring M."/>
            <person name="Bode H.B."/>
            <person name="Daniel R."/>
            <person name="Schafer W."/>
            <person name="Streit W.R."/>
        </authorList>
    </citation>
    <scope>NUCLEOTIDE SEQUENCE [LARGE SCALE GENOMIC DNA]</scope>
    <source>
        <strain evidence="3">T54</strain>
    </source>
</reference>
<evidence type="ECO:0000313" key="3">
    <source>
        <dbReference type="Proteomes" id="UP000175989"/>
    </source>
</evidence>
<feature type="transmembrane region" description="Helical" evidence="1">
    <location>
        <begin position="46"/>
        <end position="63"/>
    </location>
</feature>
<comment type="caution">
    <text evidence="2">The sequence shown here is derived from an EMBL/GenBank/DDBJ whole genome shotgun (WGS) entry which is preliminary data.</text>
</comment>
<sequence length="95" mass="10553">MRLLLIILATLVFIIVQWGPVLYVARRQWLRGDPYSFRQLRFIMPAQLLATVSLAFAADLLGMRNPAALFAGAAIVVSAAGAGALALYYQFKRRQ</sequence>
<keyword evidence="1" id="KW-0812">Transmembrane</keyword>
<evidence type="ECO:0008006" key="4">
    <source>
        <dbReference type="Google" id="ProtNLM"/>
    </source>
</evidence>
<protein>
    <recommendedName>
        <fullName evidence="4">PQ loop repeat protein</fullName>
    </recommendedName>
</protein>
<gene>
    <name evidence="2" type="ORF">DUPY_31620</name>
</gene>
<dbReference type="PATRIC" id="fig|762836.4.peg.3254"/>
<evidence type="ECO:0000313" key="2">
    <source>
        <dbReference type="EMBL" id="OEZ98483.1"/>
    </source>
</evidence>
<dbReference type="RefSeq" id="WP_070249354.1">
    <property type="nucleotide sequence ID" value="NZ_LROM01000091.1"/>
</dbReference>
<accession>A0A1E7WIM7</accession>